<dbReference type="AlphaFoldDB" id="A0A645HUR8"/>
<dbReference type="GO" id="GO:0004467">
    <property type="term" value="F:long-chain fatty acid-CoA ligase activity"/>
    <property type="evidence" value="ECO:0007669"/>
    <property type="project" value="UniProtKB-EC"/>
</dbReference>
<dbReference type="Gene3D" id="3.30.300.30">
    <property type="match status" value="1"/>
</dbReference>
<gene>
    <name evidence="4" type="primary">fadD_8</name>
    <name evidence="4" type="ORF">SDC9_190326</name>
</gene>
<evidence type="ECO:0000256" key="2">
    <source>
        <dbReference type="ARBA" id="ARBA00022598"/>
    </source>
</evidence>
<dbReference type="InterPro" id="IPR045851">
    <property type="entry name" value="AMP-bd_C_sf"/>
</dbReference>
<dbReference type="Pfam" id="PF13193">
    <property type="entry name" value="AMP-binding_C"/>
    <property type="match status" value="1"/>
</dbReference>
<name>A0A645HUR8_9ZZZZ</name>
<evidence type="ECO:0000256" key="1">
    <source>
        <dbReference type="ARBA" id="ARBA00006432"/>
    </source>
</evidence>
<dbReference type="PANTHER" id="PTHR24096">
    <property type="entry name" value="LONG-CHAIN-FATTY-ACID--COA LIGASE"/>
    <property type="match status" value="1"/>
</dbReference>
<reference evidence="4" key="1">
    <citation type="submission" date="2019-08" db="EMBL/GenBank/DDBJ databases">
        <authorList>
            <person name="Kucharzyk K."/>
            <person name="Murdoch R.W."/>
            <person name="Higgins S."/>
            <person name="Loffler F."/>
        </authorList>
    </citation>
    <scope>NUCLEOTIDE SEQUENCE</scope>
</reference>
<sequence>MDEAGNTLPPGEVGEIIIRGPGNFKGYWNKPEATAKTLKNGWVHTGDMGKFDADGYLTFIGRFKEMIKVSGYSVFPEEVETILIKHPAIAQAAVIGVADAHKGEVVRAFIVRKPGQSLEADGLLAWSKENMASYKAPREVRFIDALPATGAGKVLRRLLRDIP</sequence>
<dbReference type="InterPro" id="IPR025110">
    <property type="entry name" value="AMP-bd_C"/>
</dbReference>
<keyword evidence="2 4" id="KW-0436">Ligase</keyword>
<dbReference type="InterPro" id="IPR042099">
    <property type="entry name" value="ANL_N_sf"/>
</dbReference>
<comment type="caution">
    <text evidence="4">The sequence shown here is derived from an EMBL/GenBank/DDBJ whole genome shotgun (WGS) entry which is preliminary data.</text>
</comment>
<dbReference type="PANTHER" id="PTHR24096:SF149">
    <property type="entry name" value="AMP-BINDING DOMAIN-CONTAINING PROTEIN-RELATED"/>
    <property type="match status" value="1"/>
</dbReference>
<dbReference type="Gene3D" id="3.40.50.12780">
    <property type="entry name" value="N-terminal domain of ligase-like"/>
    <property type="match status" value="1"/>
</dbReference>
<dbReference type="EC" id="6.2.1.3" evidence="4"/>
<feature type="domain" description="AMP-binding enzyme C-terminal" evidence="3">
    <location>
        <begin position="78"/>
        <end position="153"/>
    </location>
</feature>
<organism evidence="4">
    <name type="scientific">bioreactor metagenome</name>
    <dbReference type="NCBI Taxonomy" id="1076179"/>
    <lineage>
        <taxon>unclassified sequences</taxon>
        <taxon>metagenomes</taxon>
        <taxon>ecological metagenomes</taxon>
    </lineage>
</organism>
<dbReference type="EMBL" id="VSSQ01100738">
    <property type="protein sequence ID" value="MPN42768.1"/>
    <property type="molecule type" value="Genomic_DNA"/>
</dbReference>
<protein>
    <submittedName>
        <fullName evidence="4">Long-chain-fatty-acid--CoA ligase</fullName>
        <ecNumber evidence="4">6.2.1.3</ecNumber>
    </submittedName>
</protein>
<accession>A0A645HUR8</accession>
<dbReference type="SUPFAM" id="SSF56801">
    <property type="entry name" value="Acetyl-CoA synthetase-like"/>
    <property type="match status" value="1"/>
</dbReference>
<evidence type="ECO:0000259" key="3">
    <source>
        <dbReference type="Pfam" id="PF13193"/>
    </source>
</evidence>
<evidence type="ECO:0000313" key="4">
    <source>
        <dbReference type="EMBL" id="MPN42768.1"/>
    </source>
</evidence>
<comment type="similarity">
    <text evidence="1">Belongs to the ATP-dependent AMP-binding enzyme family.</text>
</comment>
<proteinExistence type="inferred from homology"/>